<feature type="repeat" description="ANK" evidence="3">
    <location>
        <begin position="420"/>
        <end position="452"/>
    </location>
</feature>
<keyword evidence="1" id="KW-0677">Repeat</keyword>
<dbReference type="InterPro" id="IPR036770">
    <property type="entry name" value="Ankyrin_rpt-contain_sf"/>
</dbReference>
<feature type="repeat" description="ANK" evidence="3">
    <location>
        <begin position="848"/>
        <end position="880"/>
    </location>
</feature>
<dbReference type="OrthoDB" id="416222at2759"/>
<feature type="repeat" description="ANK" evidence="3">
    <location>
        <begin position="980"/>
        <end position="1012"/>
    </location>
</feature>
<feature type="region of interest" description="Disordered" evidence="4">
    <location>
        <begin position="775"/>
        <end position="799"/>
    </location>
</feature>
<keyword evidence="2 3" id="KW-0040">ANK repeat</keyword>
<evidence type="ECO:0000313" key="6">
    <source>
        <dbReference type="EMBL" id="CAC5413452.1"/>
    </source>
</evidence>
<dbReference type="PROSITE" id="PS50297">
    <property type="entry name" value="ANK_REP_REGION"/>
    <property type="match status" value="6"/>
</dbReference>
<dbReference type="Gene3D" id="1.25.40.20">
    <property type="entry name" value="Ankyrin repeat-containing domain"/>
    <property type="match status" value="4"/>
</dbReference>
<dbReference type="Pfam" id="PF20720">
    <property type="entry name" value="nSTAND3"/>
    <property type="match status" value="1"/>
</dbReference>
<protein>
    <recommendedName>
        <fullName evidence="5">Novel STAND NTPase 3 domain-containing protein</fullName>
    </recommendedName>
</protein>
<dbReference type="PROSITE" id="PS50088">
    <property type="entry name" value="ANK_REPEAT"/>
    <property type="match status" value="9"/>
</dbReference>
<dbReference type="EMBL" id="CACVKT020008136">
    <property type="protein sequence ID" value="CAC5413452.1"/>
    <property type="molecule type" value="Genomic_DNA"/>
</dbReference>
<feature type="repeat" description="ANK" evidence="3">
    <location>
        <begin position="881"/>
        <end position="913"/>
    </location>
</feature>
<evidence type="ECO:0000259" key="5">
    <source>
        <dbReference type="Pfam" id="PF20720"/>
    </source>
</evidence>
<evidence type="ECO:0000256" key="1">
    <source>
        <dbReference type="ARBA" id="ARBA00022737"/>
    </source>
</evidence>
<reference evidence="6 7" key="1">
    <citation type="submission" date="2020-06" db="EMBL/GenBank/DDBJ databases">
        <authorList>
            <person name="Li R."/>
            <person name="Bekaert M."/>
        </authorList>
    </citation>
    <scope>NUCLEOTIDE SEQUENCE [LARGE SCALE GENOMIC DNA]</scope>
    <source>
        <strain evidence="7">wild</strain>
    </source>
</reference>
<name>A0A6J8E1K0_MYTCO</name>
<feature type="repeat" description="ANK" evidence="3">
    <location>
        <begin position="620"/>
        <end position="652"/>
    </location>
</feature>
<keyword evidence="7" id="KW-1185">Reference proteome</keyword>
<proteinExistence type="predicted"/>
<evidence type="ECO:0000256" key="3">
    <source>
        <dbReference type="PROSITE-ProRule" id="PRU00023"/>
    </source>
</evidence>
<evidence type="ECO:0000256" key="2">
    <source>
        <dbReference type="ARBA" id="ARBA00023043"/>
    </source>
</evidence>
<dbReference type="InterPro" id="IPR002110">
    <property type="entry name" value="Ankyrin_rpt"/>
</dbReference>
<evidence type="ECO:0000313" key="7">
    <source>
        <dbReference type="Proteomes" id="UP000507470"/>
    </source>
</evidence>
<sequence length="1054" mass="120019">MDEEIMKSYHEAVEVSRKRLLDEIKNPSLSNSQQIIVHKWEEEDVHFVKTNAANTILQLFTTDACVLVKGAPGDGKSTTIRHVALILHSMNKYEIVPCKGPNCIEKYYKKDRYQVFVMDDLCGDYSFDQREADEWSNSFIKEFMTRILELGKAKFLTSVRLQICREDRFKVFNFLNYKSVDLSDRKMVTLKQKYKILTEHLTGDAAKMLEKHKDRISNITGKFLVKKDGVFTPKHNELFDIICYYFGTKEQDIFVQHAHAQVIGQRTVFESFNLKNLIQFTILIKKENDEMYFLRMVKNICDGKIWDAFNNFQLLYILQFKLRFVAYLERLSDTEKDKMVEIRERSEGTSISMPVSLLYVASYFGSLHLVKFVLKHSNVQLKDDQEDEYPPLIASCERGHEEVVKLLIDKEANANQSGHLGTTPTIAAIQNNHMNVVKVLIDSGADINKDDHNGMTPFLWACVLQREDIVNLIDKGANINETSRDGSSSLFWCCVMGYQELVCLLQDKGEIGSISKPNIDGKTPLMAACYFRRFNIVQYLLKHLTSYDEVDKNGWTALMEACFNNDNGSWNRFLKQFDKQTSIWIPLFRLLSKKGDMIDAYYKIIEKLVERTNLNLQDAYGKSALHHACEGQYNHIVHILTEKGASVNLVDKRKSTPLMEACFSEDNDTVRPIMEDSSNGCRPIIEQLLLNAADVNAVDKRGWNPFFDGCEKGNFTIVKRLIRFVADVKKRYRNVKTPIEMARECRNQGIIDLLIQEGANLIINANEEADSVPEMGHSYHKHDFSDTSSDGSNTEEDSSVQNFKHYISDDRIKGETLLNACIDENEDEVTDLLESALENHVLDFSNRYGKTPLLEACRVKNVTIVNLLLEAGANVNEGDAKCWAPLHEACNVGEKDIVNLLLEKNVNVNACDNRGYSPLLIASQNGYKSIVELLVDHRAHVNISSNVRITPLLAACTKGQIEITELLIVKRADINKADVYGNTPLMVASYYGHCEIVDLLLAKGCEIDQKDMKGWTALSWASKGSSKGCCKCIIDASVKRKYKNLVRKPSDDKI</sequence>
<evidence type="ECO:0000256" key="4">
    <source>
        <dbReference type="SAM" id="MobiDB-lite"/>
    </source>
</evidence>
<dbReference type="Proteomes" id="UP000507470">
    <property type="component" value="Unassembled WGS sequence"/>
</dbReference>
<feature type="domain" description="Novel STAND NTPase 3" evidence="5">
    <location>
        <begin position="47"/>
        <end position="201"/>
    </location>
</feature>
<gene>
    <name evidence="6" type="ORF">MCOR_46339</name>
</gene>
<dbReference type="InterPro" id="IPR049050">
    <property type="entry name" value="nSTAND3"/>
</dbReference>
<dbReference type="SMART" id="SM00248">
    <property type="entry name" value="ANK"/>
    <property type="match status" value="17"/>
</dbReference>
<dbReference type="PANTHER" id="PTHR24166">
    <property type="entry name" value="ROLLING PEBBLES, ISOFORM B"/>
    <property type="match status" value="1"/>
</dbReference>
<feature type="repeat" description="ANK" evidence="3">
    <location>
        <begin position="387"/>
        <end position="419"/>
    </location>
</feature>
<dbReference type="PANTHER" id="PTHR24166:SF48">
    <property type="entry name" value="PROTEIN VAPYRIN"/>
    <property type="match status" value="1"/>
</dbReference>
<dbReference type="AlphaFoldDB" id="A0A6J8E1K0"/>
<dbReference type="InterPro" id="IPR050889">
    <property type="entry name" value="Dendritic_Spine_Reg/Scaffold"/>
</dbReference>
<feature type="repeat" description="ANK" evidence="3">
    <location>
        <begin position="947"/>
        <end position="979"/>
    </location>
</feature>
<dbReference type="Pfam" id="PF12796">
    <property type="entry name" value="Ank_2"/>
    <property type="match status" value="7"/>
</dbReference>
<dbReference type="SUPFAM" id="SSF48403">
    <property type="entry name" value="Ankyrin repeat"/>
    <property type="match status" value="3"/>
</dbReference>
<feature type="repeat" description="ANK" evidence="3">
    <location>
        <begin position="520"/>
        <end position="552"/>
    </location>
</feature>
<accession>A0A6J8E1K0</accession>
<feature type="repeat" description="ANK" evidence="3">
    <location>
        <begin position="914"/>
        <end position="946"/>
    </location>
</feature>
<organism evidence="6 7">
    <name type="scientific">Mytilus coruscus</name>
    <name type="common">Sea mussel</name>
    <dbReference type="NCBI Taxonomy" id="42192"/>
    <lineage>
        <taxon>Eukaryota</taxon>
        <taxon>Metazoa</taxon>
        <taxon>Spiralia</taxon>
        <taxon>Lophotrochozoa</taxon>
        <taxon>Mollusca</taxon>
        <taxon>Bivalvia</taxon>
        <taxon>Autobranchia</taxon>
        <taxon>Pteriomorphia</taxon>
        <taxon>Mytilida</taxon>
        <taxon>Mytiloidea</taxon>
        <taxon>Mytilidae</taxon>
        <taxon>Mytilinae</taxon>
        <taxon>Mytilus</taxon>
    </lineage>
</organism>